<sequence>MAAATDTRLLDTPMQPLACRECIAVVQVRKSSWQQTSIQWDADALKACRERPGFCAGGEPAERFAGCETLAASIRQASTEGRLPVIHRDEPEQ</sequence>
<reference evidence="1" key="1">
    <citation type="submission" date="2014-07" db="EMBL/GenBank/DDBJ databases">
        <authorList>
            <person name="Urmite Genomes Urmite Genomes"/>
        </authorList>
    </citation>
    <scope>NUCLEOTIDE SEQUENCE</scope>
    <source>
        <strain evidence="1">11W110_air</strain>
    </source>
</reference>
<evidence type="ECO:0000313" key="1">
    <source>
        <dbReference type="EMBL" id="CEA08715.1"/>
    </source>
</evidence>
<evidence type="ECO:0008006" key="2">
    <source>
        <dbReference type="Google" id="ProtNLM"/>
    </source>
</evidence>
<proteinExistence type="predicted"/>
<protein>
    <recommendedName>
        <fullName evidence="2">Ferredoxin</fullName>
    </recommendedName>
</protein>
<organism evidence="1">
    <name type="scientific">Arthrobacter saudimassiliensis</name>
    <dbReference type="NCBI Taxonomy" id="1461584"/>
    <lineage>
        <taxon>Bacteria</taxon>
        <taxon>Bacillati</taxon>
        <taxon>Actinomycetota</taxon>
        <taxon>Actinomycetes</taxon>
        <taxon>Micrococcales</taxon>
        <taxon>Micrococcaceae</taxon>
        <taxon>Arthrobacter</taxon>
    </lineage>
</organism>
<accession>A0A078MR32</accession>
<dbReference type="EMBL" id="LN483071">
    <property type="protein sequence ID" value="CEA08715.1"/>
    <property type="molecule type" value="Genomic_DNA"/>
</dbReference>
<gene>
    <name evidence="1" type="ORF">BN1051_02073</name>
</gene>
<name>A0A078MR32_9MICC</name>
<dbReference type="PATRIC" id="fig|1461584.3.peg.2049"/>
<dbReference type="AlphaFoldDB" id="A0A078MR32"/>